<accession>A0A1S0UBK5</accession>
<dbReference type="GeneID" id="9937751"/>
<sequence length="52" mass="6029">MLNSSTDYSITVFLDEIWVVDGVVCVKIVVRNLWVRDGRIGSFFFWDWVSSA</sequence>
<evidence type="ECO:0000313" key="1">
    <source>
        <dbReference type="EMBL" id="EFO28097.1"/>
    </source>
</evidence>
<organism evidence="1">
    <name type="scientific">Loa loa</name>
    <name type="common">Eye worm</name>
    <name type="synonym">Filaria loa</name>
    <dbReference type="NCBI Taxonomy" id="7209"/>
    <lineage>
        <taxon>Eukaryota</taxon>
        <taxon>Metazoa</taxon>
        <taxon>Ecdysozoa</taxon>
        <taxon>Nematoda</taxon>
        <taxon>Chromadorea</taxon>
        <taxon>Rhabditida</taxon>
        <taxon>Spirurina</taxon>
        <taxon>Spiruromorpha</taxon>
        <taxon>Filarioidea</taxon>
        <taxon>Onchocercidae</taxon>
        <taxon>Loa</taxon>
    </lineage>
</organism>
<dbReference type="CTD" id="9937751"/>
<protein>
    <submittedName>
        <fullName evidence="1">Uncharacterized protein</fullName>
    </submittedName>
</protein>
<dbReference type="AlphaFoldDB" id="A0A1S0UBK5"/>
<dbReference type="RefSeq" id="XP_003135971.1">
    <property type="nucleotide sequence ID" value="XM_003135923.1"/>
</dbReference>
<dbReference type="KEGG" id="loa:LOAG_00383"/>
<proteinExistence type="predicted"/>
<dbReference type="InParanoid" id="A0A1S0UBK5"/>
<name>A0A1S0UBK5_LOALO</name>
<reference evidence="1" key="1">
    <citation type="submission" date="2012-04" db="EMBL/GenBank/DDBJ databases">
        <title>The Genome Sequence of Loa loa.</title>
        <authorList>
            <consortium name="The Broad Institute Genome Sequencing Platform"/>
            <consortium name="Broad Institute Genome Sequencing Center for Infectious Disease"/>
            <person name="Nutman T.B."/>
            <person name="Fink D.L."/>
            <person name="Russ C."/>
            <person name="Young S."/>
            <person name="Zeng Q."/>
            <person name="Gargeya S."/>
            <person name="Alvarado L."/>
            <person name="Berlin A."/>
            <person name="Chapman S.B."/>
            <person name="Chen Z."/>
            <person name="Freedman E."/>
            <person name="Gellesch M."/>
            <person name="Goldberg J."/>
            <person name="Griggs A."/>
            <person name="Gujja S."/>
            <person name="Heilman E.R."/>
            <person name="Heiman D."/>
            <person name="Howarth C."/>
            <person name="Mehta T."/>
            <person name="Neiman D."/>
            <person name="Pearson M."/>
            <person name="Roberts A."/>
            <person name="Saif S."/>
            <person name="Shea T."/>
            <person name="Shenoy N."/>
            <person name="Sisk P."/>
            <person name="Stolte C."/>
            <person name="Sykes S."/>
            <person name="White J."/>
            <person name="Yandava C."/>
            <person name="Haas B."/>
            <person name="Henn M.R."/>
            <person name="Nusbaum C."/>
            <person name="Birren B."/>
        </authorList>
    </citation>
    <scope>NUCLEOTIDE SEQUENCE [LARGE SCALE GENOMIC DNA]</scope>
</reference>
<dbReference type="EMBL" id="JH712101">
    <property type="protein sequence ID" value="EFO28097.1"/>
    <property type="molecule type" value="Genomic_DNA"/>
</dbReference>
<gene>
    <name evidence="1" type="ORF">LOAG_00383</name>
</gene>